<comment type="caution">
    <text evidence="2">The sequence shown here is derived from an EMBL/GenBank/DDBJ whole genome shotgun (WGS) entry which is preliminary data.</text>
</comment>
<evidence type="ECO:0000313" key="3">
    <source>
        <dbReference type="Proteomes" id="UP000662200"/>
    </source>
</evidence>
<gene>
    <name evidence="2" type="ORF">GCM10010124_25950</name>
</gene>
<protein>
    <submittedName>
        <fullName evidence="2">Uncharacterized protein</fullName>
    </submittedName>
</protein>
<evidence type="ECO:0000313" key="2">
    <source>
        <dbReference type="EMBL" id="GGK31995.1"/>
    </source>
</evidence>
<evidence type="ECO:0000256" key="1">
    <source>
        <dbReference type="SAM" id="MobiDB-lite"/>
    </source>
</evidence>
<organism evidence="2 3">
    <name type="scientific">Pilimelia terevasa</name>
    <dbReference type="NCBI Taxonomy" id="53372"/>
    <lineage>
        <taxon>Bacteria</taxon>
        <taxon>Bacillati</taxon>
        <taxon>Actinomycetota</taxon>
        <taxon>Actinomycetes</taxon>
        <taxon>Micromonosporales</taxon>
        <taxon>Micromonosporaceae</taxon>
        <taxon>Pilimelia</taxon>
    </lineage>
</organism>
<keyword evidence="3" id="KW-1185">Reference proteome</keyword>
<name>A0A8J3FIC0_9ACTN</name>
<feature type="region of interest" description="Disordered" evidence="1">
    <location>
        <begin position="1"/>
        <end position="23"/>
    </location>
</feature>
<dbReference type="EMBL" id="BMQC01000008">
    <property type="protein sequence ID" value="GGK31995.1"/>
    <property type="molecule type" value="Genomic_DNA"/>
</dbReference>
<accession>A0A8J3FIC0</accession>
<dbReference type="AlphaFoldDB" id="A0A8J3FIC0"/>
<reference evidence="2" key="2">
    <citation type="submission" date="2020-09" db="EMBL/GenBank/DDBJ databases">
        <authorList>
            <person name="Sun Q."/>
            <person name="Ohkuma M."/>
        </authorList>
    </citation>
    <scope>NUCLEOTIDE SEQUENCE</scope>
    <source>
        <strain evidence="2">JCM 3091</strain>
    </source>
</reference>
<dbReference type="Proteomes" id="UP000662200">
    <property type="component" value="Unassembled WGS sequence"/>
</dbReference>
<sequence>MTPTRPTIPAQRRGSDPLSGRTGHLHDMARRLIRDAIRHYPGARVACLDLNDHRLADVLLHLIRTAQLHITWPDQTS</sequence>
<reference evidence="2" key="1">
    <citation type="journal article" date="2014" name="Int. J. Syst. Evol. Microbiol.">
        <title>Complete genome sequence of Corynebacterium casei LMG S-19264T (=DSM 44701T), isolated from a smear-ripened cheese.</title>
        <authorList>
            <consortium name="US DOE Joint Genome Institute (JGI-PGF)"/>
            <person name="Walter F."/>
            <person name="Albersmeier A."/>
            <person name="Kalinowski J."/>
            <person name="Ruckert C."/>
        </authorList>
    </citation>
    <scope>NUCLEOTIDE SEQUENCE</scope>
    <source>
        <strain evidence="2">JCM 3091</strain>
    </source>
</reference>
<proteinExistence type="predicted"/>